<keyword evidence="2" id="KW-1185">Reference proteome</keyword>
<dbReference type="EMBL" id="CP111012">
    <property type="protein sequence ID" value="WAQ94398.1"/>
    <property type="molecule type" value="Genomic_DNA"/>
</dbReference>
<protein>
    <submittedName>
        <fullName evidence="1">Uncharacterized protein</fullName>
    </submittedName>
</protein>
<name>A0ABY7DAU4_MYAAR</name>
<dbReference type="Proteomes" id="UP001164746">
    <property type="component" value="Chromosome 1"/>
</dbReference>
<proteinExistence type="predicted"/>
<sequence>MRTKLCQWASATRVTFSNDSYQLLNKWPRTNLVFPVAPLDFFAMVKMLLFENVIVSPACNARRKLHYRNCTD</sequence>
<reference evidence="1" key="1">
    <citation type="submission" date="2022-11" db="EMBL/GenBank/DDBJ databases">
        <title>Centuries of genome instability and evolution in soft-shell clam transmissible cancer (bioRxiv).</title>
        <authorList>
            <person name="Hart S.F.M."/>
            <person name="Yonemitsu M.A."/>
            <person name="Giersch R.M."/>
            <person name="Beal B.F."/>
            <person name="Arriagada G."/>
            <person name="Davis B.W."/>
            <person name="Ostrander E.A."/>
            <person name="Goff S.P."/>
            <person name="Metzger M.J."/>
        </authorList>
    </citation>
    <scope>NUCLEOTIDE SEQUENCE</scope>
    <source>
        <strain evidence="1">MELC-2E11</strain>
        <tissue evidence="1">Siphon/mantle</tissue>
    </source>
</reference>
<accession>A0ABY7DAU4</accession>
<evidence type="ECO:0000313" key="2">
    <source>
        <dbReference type="Proteomes" id="UP001164746"/>
    </source>
</evidence>
<gene>
    <name evidence="1" type="ORF">MAR_006869</name>
</gene>
<organism evidence="1 2">
    <name type="scientific">Mya arenaria</name>
    <name type="common">Soft-shell clam</name>
    <dbReference type="NCBI Taxonomy" id="6604"/>
    <lineage>
        <taxon>Eukaryota</taxon>
        <taxon>Metazoa</taxon>
        <taxon>Spiralia</taxon>
        <taxon>Lophotrochozoa</taxon>
        <taxon>Mollusca</taxon>
        <taxon>Bivalvia</taxon>
        <taxon>Autobranchia</taxon>
        <taxon>Heteroconchia</taxon>
        <taxon>Euheterodonta</taxon>
        <taxon>Imparidentia</taxon>
        <taxon>Neoheterodontei</taxon>
        <taxon>Myida</taxon>
        <taxon>Myoidea</taxon>
        <taxon>Myidae</taxon>
        <taxon>Mya</taxon>
    </lineage>
</organism>
<evidence type="ECO:0000313" key="1">
    <source>
        <dbReference type="EMBL" id="WAQ94398.1"/>
    </source>
</evidence>